<sequence length="1313" mass="142545">MPAVDYHEDPRMIASAERKLALVADLERPLTQDSALAVALLQPRPSPPVPPSAPKPMCIKLPKPLSPRSKEQLQRAYWQHVAAPVPQVVGGRGEAISCDGITTVIPGRAWVVPQLLSIAECADLIRLGEQFGLEPPNAAAGVAGLRTSKRTANYCNPELAGFIANRLPESLLDTLEETKPHTSVRGIHPNWRLARYDAGDYFAAHYDQADCLTVQAGDGKERYDSSHTLLISLSSRSDLEGGATRLWPSGSYDDTAVDVELPQGYALVFEHRLLHAGLAIQSGRKHIAQVGILRGMPQRVGGAPSTFRFGQKDILLTEVSFTAALTVASWTQVVQLLACMARQGLRPGLSHLTSAMFSCTAGARKLGSGQRLSNRMQRNLLNASRLWQKTQQEPMQMTDDSSTPFDIDQAFTELRQRHAQECHNFVLAYQQQCVAYFEREVHVTAQRIKLEDLLTSWFVKYAGVLSEDARTSMRHLAMQFADLTFRTEQPRAMDRHEKDRAQSEELLKAEAEYRLMDVNKLLATAVLEFSALQSKSSSANRQSTLPGDGALAFLSKQYPELAKKYKLVVSNKDHKESHKKPKPSTRSRSASKVYIAEERYFIQGKLPQPRYSSPVHDLTPDNFEIPAYVITYLATGGKFVPDTAQSTAMTLFKMQIAKCVAAAKAHISTSVSYLDLDIQLVADGAWHRALQLHEKADLPSVNDNAIALTALLQASRYGRPWAATLSLLQDPGLRPSALIITEAGRAFDSHSWPLSVALISAAQAQGVEANEAGRAIAARAFTCAGLWQQSLSFAPAAGSWYQCVALLAAAALRRVSPDGCARAWEKPSPWRQTLRYLAQLVENPSEALDSGQRCVAAFARSGDYDALQKVFEQLRALRLEPDVIPAFTALSALAQNGAWRDAAALLRTLRDVQVEVQLVAHHRLLGAMHSAGRWQEVVTCLDGIKQSGYRPDIFSFGLALAARDPVSSWRGAVAFLAMLQDETLEASRVALGAASQRAERAHHWTLALHFCASMQVQSLTSTRGFSSAISACENLSQWRQVSMLLRHMSGTQLRRDAVLCNAAAAASSGAGRWAEALGLLSSGVLRDKTACGTGLFACGRTRAWQASLRLMTLATQRQVQVDMPSRNVVVSCCEHALHTIGVVGLLERCNDARPLRCADVREAVVKDRQNWHGAADATLEVAVAAVSGPASEEAPKALGTAALELACRVLASSSVPRALEPCQTQALQLLRALAKSDADLLGGKQGISAAVAAAFAAAKDAAPAVDDLDEVSSTAQSGRECLRVLARRAPDEALPAILEAAQKAAQSVDLMSC</sequence>
<comment type="cofactor">
    <cofactor evidence="1">
        <name>L-ascorbate</name>
        <dbReference type="ChEBI" id="CHEBI:38290"/>
    </cofactor>
</comment>
<dbReference type="GO" id="GO:0031418">
    <property type="term" value="F:L-ascorbic acid binding"/>
    <property type="evidence" value="ECO:0007669"/>
    <property type="project" value="InterPro"/>
</dbReference>
<dbReference type="PANTHER" id="PTHR47936">
    <property type="entry name" value="PPR_LONG DOMAIN-CONTAINING PROTEIN"/>
    <property type="match status" value="1"/>
</dbReference>
<evidence type="ECO:0000313" key="7">
    <source>
        <dbReference type="EMBL" id="OLQ10635.1"/>
    </source>
</evidence>
<dbReference type="InterPro" id="IPR011990">
    <property type="entry name" value="TPR-like_helical_dom_sf"/>
</dbReference>
<comment type="caution">
    <text evidence="7">The sequence shown here is derived from an EMBL/GenBank/DDBJ whole genome shotgun (WGS) entry which is preliminary data.</text>
</comment>
<dbReference type="GO" id="GO:0016705">
    <property type="term" value="F:oxidoreductase activity, acting on paired donors, with incorporation or reduction of molecular oxygen"/>
    <property type="evidence" value="ECO:0007669"/>
    <property type="project" value="InterPro"/>
</dbReference>
<keyword evidence="8" id="KW-1185">Reference proteome</keyword>
<dbReference type="OrthoDB" id="435854at2759"/>
<dbReference type="InterPro" id="IPR006620">
    <property type="entry name" value="Pro_4_hyd_alph"/>
</dbReference>
<dbReference type="SMART" id="SM00702">
    <property type="entry name" value="P4Hc"/>
    <property type="match status" value="1"/>
</dbReference>
<proteinExistence type="predicted"/>
<dbReference type="Gene3D" id="2.60.120.620">
    <property type="entry name" value="q2cbj1_9rhob like domain"/>
    <property type="match status" value="1"/>
</dbReference>
<evidence type="ECO:0000259" key="6">
    <source>
        <dbReference type="SMART" id="SM00702"/>
    </source>
</evidence>
<evidence type="ECO:0000256" key="4">
    <source>
        <dbReference type="ARBA" id="ARBA00023002"/>
    </source>
</evidence>
<keyword evidence="3" id="KW-0223">Dioxygenase</keyword>
<dbReference type="Gene3D" id="1.25.40.10">
    <property type="entry name" value="Tetratricopeptide repeat domain"/>
    <property type="match status" value="2"/>
</dbReference>
<reference evidence="7 8" key="1">
    <citation type="submission" date="2016-02" db="EMBL/GenBank/DDBJ databases">
        <title>Genome analysis of coral dinoflagellate symbionts highlights evolutionary adaptations to a symbiotic lifestyle.</title>
        <authorList>
            <person name="Aranda M."/>
            <person name="Li Y."/>
            <person name="Liew Y.J."/>
            <person name="Baumgarten S."/>
            <person name="Simakov O."/>
            <person name="Wilson M."/>
            <person name="Piel J."/>
            <person name="Ashoor H."/>
            <person name="Bougouffa S."/>
            <person name="Bajic V.B."/>
            <person name="Ryu T."/>
            <person name="Ravasi T."/>
            <person name="Bayer T."/>
            <person name="Micklem G."/>
            <person name="Kim H."/>
            <person name="Bhak J."/>
            <person name="Lajeunesse T.C."/>
            <person name="Voolstra C.R."/>
        </authorList>
    </citation>
    <scope>NUCLEOTIDE SEQUENCE [LARGE SCALE GENOMIC DNA]</scope>
    <source>
        <strain evidence="7 8">CCMP2467</strain>
    </source>
</reference>
<evidence type="ECO:0000256" key="1">
    <source>
        <dbReference type="ARBA" id="ARBA00001961"/>
    </source>
</evidence>
<evidence type="ECO:0000256" key="3">
    <source>
        <dbReference type="ARBA" id="ARBA00022964"/>
    </source>
</evidence>
<feature type="domain" description="Prolyl 4-hydroxylase alpha subunit" evidence="6">
    <location>
        <begin position="107"/>
        <end position="293"/>
    </location>
</feature>
<organism evidence="7 8">
    <name type="scientific">Symbiodinium microadriaticum</name>
    <name type="common">Dinoflagellate</name>
    <name type="synonym">Zooxanthella microadriatica</name>
    <dbReference type="NCBI Taxonomy" id="2951"/>
    <lineage>
        <taxon>Eukaryota</taxon>
        <taxon>Sar</taxon>
        <taxon>Alveolata</taxon>
        <taxon>Dinophyceae</taxon>
        <taxon>Suessiales</taxon>
        <taxon>Symbiodiniaceae</taxon>
        <taxon>Symbiodinium</taxon>
    </lineage>
</organism>
<protein>
    <recommendedName>
        <fullName evidence="6">Prolyl 4-hydroxylase alpha subunit domain-containing protein</fullName>
    </recommendedName>
</protein>
<evidence type="ECO:0000313" key="8">
    <source>
        <dbReference type="Proteomes" id="UP000186817"/>
    </source>
</evidence>
<accession>A0A1Q9ET93</accession>
<dbReference type="Proteomes" id="UP000186817">
    <property type="component" value="Unassembled WGS sequence"/>
</dbReference>
<dbReference type="EMBL" id="LSRX01000074">
    <property type="protein sequence ID" value="OLQ10635.1"/>
    <property type="molecule type" value="Genomic_DNA"/>
</dbReference>
<keyword evidence="4" id="KW-0560">Oxidoreductase</keyword>
<dbReference type="GO" id="GO:0005506">
    <property type="term" value="F:iron ion binding"/>
    <property type="evidence" value="ECO:0007669"/>
    <property type="project" value="InterPro"/>
</dbReference>
<dbReference type="GO" id="GO:0051213">
    <property type="term" value="F:dioxygenase activity"/>
    <property type="evidence" value="ECO:0007669"/>
    <property type="project" value="UniProtKB-KW"/>
</dbReference>
<evidence type="ECO:0000256" key="5">
    <source>
        <dbReference type="SAM" id="MobiDB-lite"/>
    </source>
</evidence>
<evidence type="ECO:0000256" key="2">
    <source>
        <dbReference type="ARBA" id="ARBA00022737"/>
    </source>
</evidence>
<gene>
    <name evidence="7" type="ORF">AK812_SmicGene5633</name>
</gene>
<keyword evidence="2" id="KW-0677">Repeat</keyword>
<dbReference type="PANTHER" id="PTHR47936:SF1">
    <property type="entry name" value="PENTATRICOPEPTIDE REPEAT-CONTAINING PROTEIN GUN1, CHLOROPLASTIC"/>
    <property type="match status" value="1"/>
</dbReference>
<name>A0A1Q9ET93_SYMMI</name>
<feature type="region of interest" description="Disordered" evidence="5">
    <location>
        <begin position="570"/>
        <end position="590"/>
    </location>
</feature>